<dbReference type="GO" id="GO:0005829">
    <property type="term" value="C:cytosol"/>
    <property type="evidence" value="ECO:0007669"/>
    <property type="project" value="TreeGrafter"/>
</dbReference>
<dbReference type="InterPro" id="IPR015797">
    <property type="entry name" value="NUDIX_hydrolase-like_dom_sf"/>
</dbReference>
<comment type="similarity">
    <text evidence="3">Belongs to the Nudix hydrolase family. NudK subfamily.</text>
</comment>
<comment type="subunit">
    <text evidence="4">Homodimer.</text>
</comment>
<comment type="catalytic activity">
    <reaction evidence="1">
        <text>GDP-alpha-D-mannose + H2O = alpha-D-mannose 1-phosphate + GMP + 2 H(+)</text>
        <dbReference type="Rhea" id="RHEA:27978"/>
        <dbReference type="ChEBI" id="CHEBI:15377"/>
        <dbReference type="ChEBI" id="CHEBI:15378"/>
        <dbReference type="ChEBI" id="CHEBI:57527"/>
        <dbReference type="ChEBI" id="CHEBI:58115"/>
        <dbReference type="ChEBI" id="CHEBI:58409"/>
    </reaction>
</comment>
<evidence type="ECO:0000256" key="2">
    <source>
        <dbReference type="ARBA" id="ARBA00001946"/>
    </source>
</evidence>
<evidence type="ECO:0000313" key="13">
    <source>
        <dbReference type="Proteomes" id="UP000048984"/>
    </source>
</evidence>
<keyword evidence="9" id="KW-0479">Metal-binding</keyword>
<keyword evidence="9" id="KW-0460">Magnesium</keyword>
<feature type="binding site" evidence="9">
    <location>
        <position position="106"/>
    </location>
    <ligand>
        <name>Mg(2+)</name>
        <dbReference type="ChEBI" id="CHEBI:18420"/>
        <label>1</label>
    </ligand>
</feature>
<feature type="binding site" evidence="9">
    <location>
        <position position="102"/>
    </location>
    <ligand>
        <name>Mg(2+)</name>
        <dbReference type="ChEBI" id="CHEBI:18420"/>
        <label>1</label>
    </ligand>
</feature>
<dbReference type="NCBIfam" id="TIGR00052">
    <property type="entry name" value="nudix-type nucleoside diphosphatase, YffH/AdpP family"/>
    <property type="match status" value="1"/>
</dbReference>
<feature type="binding site" evidence="9">
    <location>
        <position position="85"/>
    </location>
    <ligand>
        <name>Mg(2+)</name>
        <dbReference type="ChEBI" id="CHEBI:18420"/>
        <label>1</label>
    </ligand>
</feature>
<evidence type="ECO:0000256" key="1">
    <source>
        <dbReference type="ARBA" id="ARBA00000847"/>
    </source>
</evidence>
<evidence type="ECO:0000256" key="3">
    <source>
        <dbReference type="ARBA" id="ARBA00007275"/>
    </source>
</evidence>
<evidence type="ECO:0000256" key="8">
    <source>
        <dbReference type="ARBA" id="ARBA00032272"/>
    </source>
</evidence>
<organism evidence="12 13">
    <name type="scientific">Prosthecodimorpha hirschii</name>
    <dbReference type="NCBI Taxonomy" id="665126"/>
    <lineage>
        <taxon>Bacteria</taxon>
        <taxon>Pseudomonadati</taxon>
        <taxon>Pseudomonadota</taxon>
        <taxon>Alphaproteobacteria</taxon>
        <taxon>Hyphomicrobiales</taxon>
        <taxon>Ancalomicrobiaceae</taxon>
        <taxon>Prosthecodimorpha</taxon>
    </lineage>
</organism>
<feature type="binding site" evidence="9">
    <location>
        <position position="156"/>
    </location>
    <ligand>
        <name>Mg(2+)</name>
        <dbReference type="ChEBI" id="CHEBI:18420"/>
        <label>1</label>
    </ligand>
</feature>
<keyword evidence="13" id="KW-1185">Reference proteome</keyword>
<evidence type="ECO:0000256" key="4">
    <source>
        <dbReference type="ARBA" id="ARBA00011738"/>
    </source>
</evidence>
<dbReference type="STRING" id="665126.ABB55_06165"/>
<dbReference type="GO" id="GO:0006753">
    <property type="term" value="P:nucleoside phosphate metabolic process"/>
    <property type="evidence" value="ECO:0007669"/>
    <property type="project" value="TreeGrafter"/>
</dbReference>
<dbReference type="InterPro" id="IPR000086">
    <property type="entry name" value="NUDIX_hydrolase_dom"/>
</dbReference>
<comment type="cofactor">
    <cofactor evidence="2 9">
        <name>Mg(2+)</name>
        <dbReference type="ChEBI" id="CHEBI:18420"/>
    </cofactor>
</comment>
<reference evidence="12 13" key="1">
    <citation type="submission" date="2015-09" db="EMBL/GenBank/DDBJ databases">
        <authorList>
            <person name="Jackson K.R."/>
            <person name="Lunt B.L."/>
            <person name="Fisher J.N.B."/>
            <person name="Gardner A.V."/>
            <person name="Bailey M.E."/>
            <person name="Deus L.M."/>
            <person name="Earl A.S."/>
            <person name="Gibby P.D."/>
            <person name="Hartmann K.A."/>
            <person name="Liu J.E."/>
            <person name="Manci A.M."/>
            <person name="Nielsen D.A."/>
            <person name="Solomon M.B."/>
            <person name="Breakwell D.P."/>
            <person name="Burnett S.H."/>
            <person name="Grose J.H."/>
        </authorList>
    </citation>
    <scope>NUCLEOTIDE SEQUENCE [LARGE SCALE GENOMIC DNA]</scope>
    <source>
        <strain evidence="12 13">16</strain>
    </source>
</reference>
<dbReference type="SUPFAM" id="SSF55811">
    <property type="entry name" value="Nudix"/>
    <property type="match status" value="1"/>
</dbReference>
<comment type="caution">
    <text evidence="12">The sequence shown here is derived from an EMBL/GenBank/DDBJ whole genome shotgun (WGS) entry which is preliminary data.</text>
</comment>
<dbReference type="InterPro" id="IPR004385">
    <property type="entry name" value="NDP_pyrophosphatase"/>
</dbReference>
<evidence type="ECO:0000259" key="11">
    <source>
        <dbReference type="PROSITE" id="PS51462"/>
    </source>
</evidence>
<dbReference type="GO" id="GO:0019144">
    <property type="term" value="F:ADP-sugar diphosphatase activity"/>
    <property type="evidence" value="ECO:0007669"/>
    <property type="project" value="TreeGrafter"/>
</dbReference>
<dbReference type="Proteomes" id="UP000048984">
    <property type="component" value="Unassembled WGS sequence"/>
</dbReference>
<sequence length="201" mass="21751">MSQRFRILGRSTVYSGFTTLEVADLEVTFQSGEVRRIRREIETHGSGAAILPFDPVRRVAVMVRQLRVPIAVAGEDDAYPLEAIAGLLDVEGEGPEATARREAEEEAGLSVFDMIPVAATYSTPGISTEKLHLFLAEIDIHQARTSAGGGAAEEHEDIEVVVIPLGELAGLADRGELQDLKTFALVQSLRIARPALFADIE</sequence>
<dbReference type="AlphaFoldDB" id="A0A0P6W2K1"/>
<dbReference type="PANTHER" id="PTHR11839">
    <property type="entry name" value="UDP/ADP-SUGAR PYROPHOSPHATASE"/>
    <property type="match status" value="1"/>
</dbReference>
<dbReference type="EMBL" id="LJYW01000001">
    <property type="protein sequence ID" value="KPL51863.1"/>
    <property type="molecule type" value="Genomic_DNA"/>
</dbReference>
<proteinExistence type="inferred from homology"/>
<feature type="domain" description="Nudix hydrolase" evidence="11">
    <location>
        <begin position="43"/>
        <end position="185"/>
    </location>
</feature>
<keyword evidence="6" id="KW-0378">Hydrolase</keyword>
<gene>
    <name evidence="12" type="ORF">ABB55_06165</name>
</gene>
<dbReference type="GO" id="GO:0019693">
    <property type="term" value="P:ribose phosphate metabolic process"/>
    <property type="evidence" value="ECO:0007669"/>
    <property type="project" value="TreeGrafter"/>
</dbReference>
<dbReference type="GO" id="GO:0046872">
    <property type="term" value="F:metal ion binding"/>
    <property type="evidence" value="ECO:0007669"/>
    <property type="project" value="UniProtKB-KW"/>
</dbReference>
<dbReference type="PANTHER" id="PTHR11839:SF18">
    <property type="entry name" value="NUDIX HYDROLASE DOMAIN-CONTAINING PROTEIN"/>
    <property type="match status" value="1"/>
</dbReference>
<dbReference type="Gene3D" id="3.90.79.10">
    <property type="entry name" value="Nucleoside Triphosphate Pyrophosphohydrolase"/>
    <property type="match status" value="1"/>
</dbReference>
<evidence type="ECO:0000313" key="12">
    <source>
        <dbReference type="EMBL" id="KPL51863.1"/>
    </source>
</evidence>
<feature type="short sequence motif" description="Nudix box" evidence="10">
    <location>
        <begin position="86"/>
        <end position="109"/>
    </location>
</feature>
<name>A0A0P6W2K1_9HYPH</name>
<accession>A0A0P6W2K1</accession>
<reference evidence="12 13" key="2">
    <citation type="submission" date="2015-10" db="EMBL/GenBank/DDBJ databases">
        <title>Draft Genome Sequence of Prosthecomicrobium hirschii ATCC 27832.</title>
        <authorList>
            <person name="Daniel J."/>
            <person name="Givan S.A."/>
            <person name="Brun Y.V."/>
            <person name="Brown P.J."/>
        </authorList>
    </citation>
    <scope>NUCLEOTIDE SEQUENCE [LARGE SCALE GENOMIC DNA]</scope>
    <source>
        <strain evidence="12 13">16</strain>
    </source>
</reference>
<dbReference type="PROSITE" id="PS51462">
    <property type="entry name" value="NUDIX"/>
    <property type="match status" value="1"/>
</dbReference>
<protein>
    <recommendedName>
        <fullName evidence="5">GDP-mannose pyrophosphatase</fullName>
    </recommendedName>
    <alternativeName>
        <fullName evidence="7">GDP-mannose hydrolase</fullName>
    </alternativeName>
    <alternativeName>
        <fullName evidence="8">GDPMK</fullName>
    </alternativeName>
</protein>
<evidence type="ECO:0000256" key="7">
    <source>
        <dbReference type="ARBA" id="ARBA00032162"/>
    </source>
</evidence>
<evidence type="ECO:0000256" key="6">
    <source>
        <dbReference type="ARBA" id="ARBA00022801"/>
    </source>
</evidence>
<dbReference type="Pfam" id="PF00293">
    <property type="entry name" value="NUDIX"/>
    <property type="match status" value="1"/>
</dbReference>
<evidence type="ECO:0000256" key="9">
    <source>
        <dbReference type="PIRSR" id="PIRSR604385-2"/>
    </source>
</evidence>
<dbReference type="RefSeq" id="WP_054358026.1">
    <property type="nucleotide sequence ID" value="NZ_LJYW01000001.1"/>
</dbReference>
<evidence type="ECO:0000256" key="5">
    <source>
        <dbReference type="ARBA" id="ARBA00016377"/>
    </source>
</evidence>
<evidence type="ECO:0000256" key="10">
    <source>
        <dbReference type="PIRSR" id="PIRSR604385-3"/>
    </source>
</evidence>